<feature type="compositionally biased region" description="Low complexity" evidence="1">
    <location>
        <begin position="88"/>
        <end position="99"/>
    </location>
</feature>
<proteinExistence type="predicted"/>
<organism evidence="2 3">
    <name type="scientific">Pelobates cultripes</name>
    <name type="common">Western spadefoot toad</name>
    <dbReference type="NCBI Taxonomy" id="61616"/>
    <lineage>
        <taxon>Eukaryota</taxon>
        <taxon>Metazoa</taxon>
        <taxon>Chordata</taxon>
        <taxon>Craniata</taxon>
        <taxon>Vertebrata</taxon>
        <taxon>Euteleostomi</taxon>
        <taxon>Amphibia</taxon>
        <taxon>Batrachia</taxon>
        <taxon>Anura</taxon>
        <taxon>Pelobatoidea</taxon>
        <taxon>Pelobatidae</taxon>
        <taxon>Pelobates</taxon>
    </lineage>
</organism>
<evidence type="ECO:0000313" key="3">
    <source>
        <dbReference type="Proteomes" id="UP001295444"/>
    </source>
</evidence>
<evidence type="ECO:0000313" key="2">
    <source>
        <dbReference type="EMBL" id="CAH2223928.1"/>
    </source>
</evidence>
<dbReference type="EMBL" id="OW240912">
    <property type="protein sequence ID" value="CAH2223928.1"/>
    <property type="molecule type" value="Genomic_DNA"/>
</dbReference>
<name>A0AAD1R4Y4_PELCU</name>
<sequence length="99" mass="10789">MAAASIPHKPKRLPEMEDHSDIQQRIDAAFARFWYRLGQRLQAPMANKQPQPAASGLNRTHGVWRMAPPQGQPGRKTGSGNAGKRHPTPGTATTPKTTA</sequence>
<gene>
    <name evidence="2" type="ORF">PECUL_23A059065</name>
</gene>
<dbReference type="AlphaFoldDB" id="A0AAD1R4Y4"/>
<feature type="region of interest" description="Disordered" evidence="1">
    <location>
        <begin position="45"/>
        <end position="99"/>
    </location>
</feature>
<feature type="region of interest" description="Disordered" evidence="1">
    <location>
        <begin position="1"/>
        <end position="20"/>
    </location>
</feature>
<evidence type="ECO:0000256" key="1">
    <source>
        <dbReference type="SAM" id="MobiDB-lite"/>
    </source>
</evidence>
<keyword evidence="3" id="KW-1185">Reference proteome</keyword>
<protein>
    <submittedName>
        <fullName evidence="2">Uncharacterized protein</fullName>
    </submittedName>
</protein>
<dbReference type="Proteomes" id="UP001295444">
    <property type="component" value="Chromosome 01"/>
</dbReference>
<accession>A0AAD1R4Y4</accession>
<reference evidence="2" key="1">
    <citation type="submission" date="2022-03" db="EMBL/GenBank/DDBJ databases">
        <authorList>
            <person name="Alioto T."/>
            <person name="Alioto T."/>
            <person name="Gomez Garrido J."/>
        </authorList>
    </citation>
    <scope>NUCLEOTIDE SEQUENCE</scope>
</reference>
<feature type="non-terminal residue" evidence="2">
    <location>
        <position position="99"/>
    </location>
</feature>